<evidence type="ECO:0000313" key="5">
    <source>
        <dbReference type="Proteomes" id="UP001165685"/>
    </source>
</evidence>
<keyword evidence="2" id="KW-0812">Transmembrane</keyword>
<accession>A0ABT4TGF5</accession>
<evidence type="ECO:0000256" key="1">
    <source>
        <dbReference type="SAM" id="MobiDB-lite"/>
    </source>
</evidence>
<protein>
    <recommendedName>
        <fullName evidence="3">DUF7144 domain-containing protein</fullName>
    </recommendedName>
</protein>
<evidence type="ECO:0000259" key="3">
    <source>
        <dbReference type="Pfam" id="PF23636"/>
    </source>
</evidence>
<keyword evidence="2" id="KW-1133">Transmembrane helix</keyword>
<evidence type="ECO:0000313" key="4">
    <source>
        <dbReference type="EMBL" id="MDA2803421.1"/>
    </source>
</evidence>
<name>A0ABT4TGF5_9ACTN</name>
<dbReference type="EMBL" id="JAQFWP010000003">
    <property type="protein sequence ID" value="MDA2803421.1"/>
    <property type="molecule type" value="Genomic_DNA"/>
</dbReference>
<proteinExistence type="predicted"/>
<feature type="transmembrane region" description="Helical" evidence="2">
    <location>
        <begin position="102"/>
        <end position="122"/>
    </location>
</feature>
<feature type="domain" description="DUF7144" evidence="3">
    <location>
        <begin position="9"/>
        <end position="122"/>
    </location>
</feature>
<comment type="caution">
    <text evidence="4">The sequence shown here is derived from an EMBL/GenBank/DDBJ whole genome shotgun (WGS) entry which is preliminary data.</text>
</comment>
<dbReference type="Pfam" id="PF23636">
    <property type="entry name" value="DUF7144"/>
    <property type="match status" value="1"/>
</dbReference>
<feature type="transmembrane region" description="Helical" evidence="2">
    <location>
        <begin position="47"/>
        <end position="69"/>
    </location>
</feature>
<reference evidence="4" key="1">
    <citation type="submission" date="2023-01" db="EMBL/GenBank/DDBJ databases">
        <title>Draft genome sequence of Nocardiopsis sp. LSu2-4 isolated from halophytes.</title>
        <authorList>
            <person name="Duangmal K."/>
            <person name="Chantavorakit T."/>
        </authorList>
    </citation>
    <scope>NUCLEOTIDE SEQUENCE</scope>
    <source>
        <strain evidence="4">LSu2-4</strain>
    </source>
</reference>
<feature type="region of interest" description="Disordered" evidence="1">
    <location>
        <begin position="144"/>
        <end position="173"/>
    </location>
</feature>
<dbReference type="RefSeq" id="WP_270675881.1">
    <property type="nucleotide sequence ID" value="NZ_JAQFWP010000003.1"/>
</dbReference>
<feature type="transmembrane region" description="Helical" evidence="2">
    <location>
        <begin position="12"/>
        <end position="35"/>
    </location>
</feature>
<feature type="transmembrane region" description="Helical" evidence="2">
    <location>
        <begin position="76"/>
        <end position="96"/>
    </location>
</feature>
<dbReference type="InterPro" id="IPR055568">
    <property type="entry name" value="DUF7144"/>
</dbReference>
<evidence type="ECO:0000256" key="2">
    <source>
        <dbReference type="SAM" id="Phobius"/>
    </source>
</evidence>
<keyword evidence="2" id="KW-0472">Membrane</keyword>
<dbReference type="Proteomes" id="UP001165685">
    <property type="component" value="Unassembled WGS sequence"/>
</dbReference>
<organism evidence="4 5">
    <name type="scientific">Nocardiopsis suaedae</name>
    <dbReference type="NCBI Taxonomy" id="3018444"/>
    <lineage>
        <taxon>Bacteria</taxon>
        <taxon>Bacillati</taxon>
        <taxon>Actinomycetota</taxon>
        <taxon>Actinomycetes</taxon>
        <taxon>Streptosporangiales</taxon>
        <taxon>Nocardiopsidaceae</taxon>
        <taxon>Nocardiopsis</taxon>
    </lineage>
</organism>
<gene>
    <name evidence="4" type="ORF">O4U47_02755</name>
</gene>
<sequence length="173" mass="18132">MSGQRMDGWRVFAVSMLVFGGAVNVVQGMVASFASDFYRVDDGGTLLFGYAAWGLVLAVWGAVLMAAGAAALSGHMWARVVGVLAAGLNAIAQLAFVEPYPAWAVLVIAVDVMVVYGLTAAWTPSGPPAQTVDSVDEAYRAGRADADDAPVPGDETREPRRPLHHGGHEQTFG</sequence>
<keyword evidence="5" id="KW-1185">Reference proteome</keyword>